<dbReference type="PROSITE" id="PS00061">
    <property type="entry name" value="ADH_SHORT"/>
    <property type="match status" value="1"/>
</dbReference>
<evidence type="ECO:0000256" key="1">
    <source>
        <dbReference type="ARBA" id="ARBA00006484"/>
    </source>
</evidence>
<dbReference type="SUPFAM" id="SSF51735">
    <property type="entry name" value="NAD(P)-binding Rossmann-fold domains"/>
    <property type="match status" value="1"/>
</dbReference>
<dbReference type="Gene3D" id="3.40.50.720">
    <property type="entry name" value="NAD(P)-binding Rossmann-like Domain"/>
    <property type="match status" value="1"/>
</dbReference>
<proteinExistence type="inferred from homology"/>
<evidence type="ECO:0000256" key="4">
    <source>
        <dbReference type="SAM" id="Coils"/>
    </source>
</evidence>
<organism evidence="5 6">
    <name type="scientific">Hydrogenothermus marinus</name>
    <dbReference type="NCBI Taxonomy" id="133270"/>
    <lineage>
        <taxon>Bacteria</taxon>
        <taxon>Pseudomonadati</taxon>
        <taxon>Aquificota</taxon>
        <taxon>Aquificia</taxon>
        <taxon>Aquificales</taxon>
        <taxon>Hydrogenothermaceae</taxon>
        <taxon>Hydrogenothermus</taxon>
    </lineage>
</organism>
<dbReference type="InterPro" id="IPR036291">
    <property type="entry name" value="NAD(P)-bd_dom_sf"/>
</dbReference>
<keyword evidence="6" id="KW-1185">Reference proteome</keyword>
<gene>
    <name evidence="5" type="ORF">CLV39_0010</name>
</gene>
<dbReference type="Proteomes" id="UP000280842">
    <property type="component" value="Unassembled WGS sequence"/>
</dbReference>
<keyword evidence="2" id="KW-0560">Oxidoreductase</keyword>
<comment type="similarity">
    <text evidence="1 3">Belongs to the short-chain dehydrogenases/reductases (SDR) family.</text>
</comment>
<comment type="caution">
    <text evidence="5">The sequence shown here is derived from an EMBL/GenBank/DDBJ whole genome shotgun (WGS) entry which is preliminary data.</text>
</comment>
<dbReference type="AlphaFoldDB" id="A0A3M0BSJ7"/>
<name>A0A3M0BSJ7_9AQUI</name>
<dbReference type="PRINTS" id="PR00081">
    <property type="entry name" value="GDHRDH"/>
</dbReference>
<keyword evidence="4" id="KW-0175">Coiled coil</keyword>
<evidence type="ECO:0000313" key="6">
    <source>
        <dbReference type="Proteomes" id="UP000280842"/>
    </source>
</evidence>
<dbReference type="PANTHER" id="PTHR43639">
    <property type="entry name" value="OXIDOREDUCTASE, SHORT-CHAIN DEHYDROGENASE/REDUCTASE FAMILY (AFU_ORTHOLOGUE AFUA_5G02870)"/>
    <property type="match status" value="1"/>
</dbReference>
<evidence type="ECO:0000313" key="5">
    <source>
        <dbReference type="EMBL" id="RMB00268.1"/>
    </source>
</evidence>
<dbReference type="GO" id="GO:0016491">
    <property type="term" value="F:oxidoreductase activity"/>
    <property type="evidence" value="ECO:0007669"/>
    <property type="project" value="UniProtKB-KW"/>
</dbReference>
<evidence type="ECO:0000256" key="2">
    <source>
        <dbReference type="ARBA" id="ARBA00023002"/>
    </source>
</evidence>
<dbReference type="EMBL" id="REFO01000001">
    <property type="protein sequence ID" value="RMB00268.1"/>
    <property type="molecule type" value="Genomic_DNA"/>
</dbReference>
<dbReference type="Pfam" id="PF00106">
    <property type="entry name" value="adh_short"/>
    <property type="match status" value="1"/>
</dbReference>
<reference evidence="5 6" key="1">
    <citation type="submission" date="2018-10" db="EMBL/GenBank/DDBJ databases">
        <title>Genomic Encyclopedia of Archaeal and Bacterial Type Strains, Phase II (KMG-II): from individual species to whole genera.</title>
        <authorList>
            <person name="Goeker M."/>
        </authorList>
    </citation>
    <scope>NUCLEOTIDE SEQUENCE [LARGE SCALE GENOMIC DNA]</scope>
    <source>
        <strain evidence="5 6">VM1</strain>
    </source>
</reference>
<dbReference type="InterPro" id="IPR020904">
    <property type="entry name" value="Sc_DH/Rdtase_CS"/>
</dbReference>
<dbReference type="RefSeq" id="WP_121922202.1">
    <property type="nucleotide sequence ID" value="NZ_REFO01000001.1"/>
</dbReference>
<evidence type="ECO:0000256" key="3">
    <source>
        <dbReference type="RuleBase" id="RU000363"/>
    </source>
</evidence>
<dbReference type="OrthoDB" id="9793499at2"/>
<sequence length="244" mass="27419">MEIKGKNVLITGSAKRIGKYLALSLAKEGANIIIHYNYSEKEAEDVVNQIKDLDVKVEKIKANLEDEKQVISLAEESLNIFGKIDILINNASIYYPTQLNENISKISEEMDRFYKVHIKAPLILSTILGKHMFKKKEGRIINIGDYSPLRPYRNFTPYTISKGGLLTLTKSLAKEFAPYVLVNAILPGPIIPPPDLEDKETPLKKTLLKKWGGEKEILKAVKYLIETDFTTGAFIPVEGGRLLC</sequence>
<accession>A0A3M0BSJ7</accession>
<dbReference type="InterPro" id="IPR002347">
    <property type="entry name" value="SDR_fam"/>
</dbReference>
<protein>
    <submittedName>
        <fullName evidence="5">NAD(P)-dependent dehydrogenase (Short-subunit alcohol dehydrogenase family)</fullName>
    </submittedName>
</protein>
<dbReference type="PANTHER" id="PTHR43639:SF1">
    <property type="entry name" value="SHORT-CHAIN DEHYDROGENASE_REDUCTASE FAMILY PROTEIN"/>
    <property type="match status" value="1"/>
</dbReference>
<dbReference type="PRINTS" id="PR00080">
    <property type="entry name" value="SDRFAMILY"/>
</dbReference>
<feature type="coiled-coil region" evidence="4">
    <location>
        <begin position="43"/>
        <end position="77"/>
    </location>
</feature>